<accession>A0A9W4WNT1</accession>
<gene>
    <name evidence="1" type="ORF">FWILDA_LOCUS7233</name>
</gene>
<evidence type="ECO:0000313" key="1">
    <source>
        <dbReference type="EMBL" id="CAI2175715.1"/>
    </source>
</evidence>
<comment type="caution">
    <text evidence="1">The sequence shown here is derived from an EMBL/GenBank/DDBJ whole genome shotgun (WGS) entry which is preliminary data.</text>
</comment>
<reference evidence="1" key="1">
    <citation type="submission" date="2022-08" db="EMBL/GenBank/DDBJ databases">
        <authorList>
            <person name="Kallberg Y."/>
            <person name="Tangrot J."/>
            <person name="Rosling A."/>
        </authorList>
    </citation>
    <scope>NUCLEOTIDE SEQUENCE</scope>
    <source>
        <strain evidence="1">Wild A</strain>
    </source>
</reference>
<dbReference type="AlphaFoldDB" id="A0A9W4WNT1"/>
<dbReference type="EMBL" id="CAMKVN010001401">
    <property type="protein sequence ID" value="CAI2175715.1"/>
    <property type="molecule type" value="Genomic_DNA"/>
</dbReference>
<protein>
    <submittedName>
        <fullName evidence="1">17889_t:CDS:1</fullName>
    </submittedName>
</protein>
<dbReference type="Proteomes" id="UP001153678">
    <property type="component" value="Unassembled WGS sequence"/>
</dbReference>
<name>A0A9W4WNT1_9GLOM</name>
<organism evidence="1 2">
    <name type="scientific">Funneliformis geosporum</name>
    <dbReference type="NCBI Taxonomy" id="1117311"/>
    <lineage>
        <taxon>Eukaryota</taxon>
        <taxon>Fungi</taxon>
        <taxon>Fungi incertae sedis</taxon>
        <taxon>Mucoromycota</taxon>
        <taxon>Glomeromycotina</taxon>
        <taxon>Glomeromycetes</taxon>
        <taxon>Glomerales</taxon>
        <taxon>Glomeraceae</taxon>
        <taxon>Funneliformis</taxon>
    </lineage>
</organism>
<proteinExistence type="predicted"/>
<keyword evidence="2" id="KW-1185">Reference proteome</keyword>
<sequence length="100" mass="11379">MKSLGAESISWRHNGRAVVISYRQHQILRGKEDGHFKNKKKGAPSIAVAGCRKIRSNDIRWYTECHKDHSIIEISTRPCLNSSNYGANRANREDGIIMEN</sequence>
<evidence type="ECO:0000313" key="2">
    <source>
        <dbReference type="Proteomes" id="UP001153678"/>
    </source>
</evidence>